<dbReference type="AlphaFoldDB" id="A0AAE1KL93"/>
<feature type="compositionally biased region" description="Basic and acidic residues" evidence="1">
    <location>
        <begin position="36"/>
        <end position="45"/>
    </location>
</feature>
<name>A0AAE1KL93_PETCI</name>
<accession>A0AAE1KL93</accession>
<organism evidence="2 3">
    <name type="scientific">Petrolisthes cinctipes</name>
    <name type="common">Flat porcelain crab</name>
    <dbReference type="NCBI Taxonomy" id="88211"/>
    <lineage>
        <taxon>Eukaryota</taxon>
        <taxon>Metazoa</taxon>
        <taxon>Ecdysozoa</taxon>
        <taxon>Arthropoda</taxon>
        <taxon>Crustacea</taxon>
        <taxon>Multicrustacea</taxon>
        <taxon>Malacostraca</taxon>
        <taxon>Eumalacostraca</taxon>
        <taxon>Eucarida</taxon>
        <taxon>Decapoda</taxon>
        <taxon>Pleocyemata</taxon>
        <taxon>Anomura</taxon>
        <taxon>Galatheoidea</taxon>
        <taxon>Porcellanidae</taxon>
        <taxon>Petrolisthes</taxon>
    </lineage>
</organism>
<keyword evidence="3" id="KW-1185">Reference proteome</keyword>
<evidence type="ECO:0000313" key="2">
    <source>
        <dbReference type="EMBL" id="KAK3875467.1"/>
    </source>
</evidence>
<reference evidence="2" key="1">
    <citation type="submission" date="2023-10" db="EMBL/GenBank/DDBJ databases">
        <title>Genome assemblies of two species of porcelain crab, Petrolisthes cinctipes and Petrolisthes manimaculis (Anomura: Porcellanidae).</title>
        <authorList>
            <person name="Angst P."/>
        </authorList>
    </citation>
    <scope>NUCLEOTIDE SEQUENCE</scope>
    <source>
        <strain evidence="2">PB745_01</strain>
        <tissue evidence="2">Gill</tissue>
    </source>
</reference>
<dbReference type="EMBL" id="JAWQEG010001964">
    <property type="protein sequence ID" value="KAK3875467.1"/>
    <property type="molecule type" value="Genomic_DNA"/>
</dbReference>
<dbReference type="Proteomes" id="UP001286313">
    <property type="component" value="Unassembled WGS sequence"/>
</dbReference>
<proteinExistence type="predicted"/>
<evidence type="ECO:0000313" key="3">
    <source>
        <dbReference type="Proteomes" id="UP001286313"/>
    </source>
</evidence>
<gene>
    <name evidence="2" type="ORF">Pcinc_019679</name>
</gene>
<sequence length="144" mass="16173">MLSYLLIKKSAGKGVQPSTPKLTEDMRIAQSFMTQEEKISEETHQRNQFGSTATKDKENSMIPMTNGVIELMQKQRKDVQGTLGDLARRGSELHTVKLKVEKTRMKAEEAKLDAFVKMASFFEKAQEAINSMSNNVRVESSLSS</sequence>
<evidence type="ECO:0000256" key="1">
    <source>
        <dbReference type="SAM" id="MobiDB-lite"/>
    </source>
</evidence>
<protein>
    <submittedName>
        <fullName evidence="2">Uncharacterized protein</fullName>
    </submittedName>
</protein>
<comment type="caution">
    <text evidence="2">The sequence shown here is derived from an EMBL/GenBank/DDBJ whole genome shotgun (WGS) entry which is preliminary data.</text>
</comment>
<feature type="region of interest" description="Disordered" evidence="1">
    <location>
        <begin position="36"/>
        <end position="61"/>
    </location>
</feature>